<dbReference type="GO" id="GO:0042274">
    <property type="term" value="P:ribosomal small subunit biogenesis"/>
    <property type="evidence" value="ECO:0007669"/>
    <property type="project" value="TreeGrafter"/>
</dbReference>
<feature type="compositionally biased region" description="Acidic residues" evidence="4">
    <location>
        <begin position="297"/>
        <end position="358"/>
    </location>
</feature>
<dbReference type="Proteomes" id="UP001190700">
    <property type="component" value="Unassembled WGS sequence"/>
</dbReference>
<accession>A0AAE0FRT1</accession>
<evidence type="ECO:0000256" key="3">
    <source>
        <dbReference type="ARBA" id="ARBA00023242"/>
    </source>
</evidence>
<feature type="compositionally biased region" description="Basic and acidic residues" evidence="4">
    <location>
        <begin position="95"/>
        <end position="106"/>
    </location>
</feature>
<reference evidence="6 7" key="1">
    <citation type="journal article" date="2015" name="Genome Biol. Evol.">
        <title>Comparative Genomics of a Bacterivorous Green Alga Reveals Evolutionary Causalities and Consequences of Phago-Mixotrophic Mode of Nutrition.</title>
        <authorList>
            <person name="Burns J.A."/>
            <person name="Paasch A."/>
            <person name="Narechania A."/>
            <person name="Kim E."/>
        </authorList>
    </citation>
    <scope>NUCLEOTIDE SEQUENCE [LARGE SCALE GENOMIC DNA]</scope>
    <source>
        <strain evidence="6 7">PLY_AMNH</strain>
    </source>
</reference>
<sequence length="906" mass="98274">MKPRKNRGPDLPFALKKQFEEDIGKKGGKKQVLLAVSRKDKRKQQRTEQKQKKAQNFAWRHAQAKDDRLASAPGGKTKPFGPEPAKAAQPPQQSKDQRTEPKRKSAEITPKLQKHAENPPKKGKKPKTRFAELLPGSTSGRKSIEEEDQEMRQLYKRLKGRVKASPPSCALPLGASRCCVHSWGHRAHSPRHALLAGDVAGMPQAPGHALLAGDVAGMLPPPHALLAGPPPGMPSWQVMRLGCLCGAQGPSDFLDDLVPDLTDAPEKAKGKLKGTRSEAAALGSEDDSDGDFAMMGADDDDSESDEEDDLGLLDDMDSMDEEGVFGESDGGEDEEEGLGASGEEEGDDGDESGDEDDLVEDDAEIEEAAPAVKRQAAMQEETAKAPAASASRYVPPHLRKPAASKDSALTRNLRGLMNRMSEANVASISAEVSALPDDHGRRSVTDAIGEELLRVCVEGPRMSELNATVFATFMSGCAATMGAEVGAHLCAEAAIALERSIASQNSQACANLGQVLARLCLCGLLPSACIYGMLQWLHQDLEELQVSITLNVLRVVGVKVRKEDPEGMKRFVESLQERVAAAKAAQSAAEPAAGAEAGQLTTRARLLLELVVDLKNNKFKGTSLGISPGLAKWLSQIGVGDLAVAYAGLSWGKLVDKGKVGMWWTPVAGEALPGGSTVGGFFQVAQKKGQAGGGELLKLAGQQRMNTEVRRAIFCVIMGADDFLDAFDRLVRLPLADKQDREIIRVLLECCLQEKVYNPYYMHLLNRLCTHDHNHKFTVQYAAWDHFKQLDDMEVRRLTNLARLLAGLVLEFSLSLAVLKVVDFSRLSSKQIFFYRIFFEQILLADEELLTRVLQRIASAGNLAPLRDGIQLFLQTAVKLPKGGKQADLRARIQLAQQVLRSATIT</sequence>
<dbReference type="InterPro" id="IPR003891">
    <property type="entry name" value="Initiation_fac_eIF4g_MI"/>
</dbReference>
<dbReference type="InterPro" id="IPR016024">
    <property type="entry name" value="ARM-type_fold"/>
</dbReference>
<comment type="caution">
    <text evidence="6">The sequence shown here is derived from an EMBL/GenBank/DDBJ whole genome shotgun (WGS) entry which is preliminary data.</text>
</comment>
<dbReference type="PANTHER" id="PTHR18034">
    <property type="entry name" value="CELL CYCLE CONTROL PROTEIN CWF22-RELATED"/>
    <property type="match status" value="1"/>
</dbReference>
<dbReference type="Gene3D" id="1.25.40.180">
    <property type="match status" value="1"/>
</dbReference>
<dbReference type="SMART" id="SM00544">
    <property type="entry name" value="MA3"/>
    <property type="match status" value="1"/>
</dbReference>
<dbReference type="Pfam" id="PF02847">
    <property type="entry name" value="MA3"/>
    <property type="match status" value="1"/>
</dbReference>
<feature type="compositionally biased region" description="Low complexity" evidence="4">
    <location>
        <begin position="84"/>
        <end position="93"/>
    </location>
</feature>
<evidence type="ECO:0000259" key="5">
    <source>
        <dbReference type="PROSITE" id="PS51366"/>
    </source>
</evidence>
<dbReference type="InterPro" id="IPR003890">
    <property type="entry name" value="MIF4G-like_typ-3"/>
</dbReference>
<dbReference type="SMART" id="SM00543">
    <property type="entry name" value="MIF4G"/>
    <property type="match status" value="1"/>
</dbReference>
<evidence type="ECO:0000313" key="6">
    <source>
        <dbReference type="EMBL" id="KAK3264051.1"/>
    </source>
</evidence>
<dbReference type="AlphaFoldDB" id="A0AAE0FRT1"/>
<name>A0AAE0FRT1_9CHLO</name>
<comment type="similarity">
    <text evidence="2">Belongs to the CWC22 family.</text>
</comment>
<dbReference type="SUPFAM" id="SSF48371">
    <property type="entry name" value="ARM repeat"/>
    <property type="match status" value="1"/>
</dbReference>
<feature type="region of interest" description="Disordered" evidence="4">
    <location>
        <begin position="256"/>
        <end position="358"/>
    </location>
</feature>
<evidence type="ECO:0000256" key="4">
    <source>
        <dbReference type="SAM" id="MobiDB-lite"/>
    </source>
</evidence>
<comment type="subcellular location">
    <subcellularLocation>
        <location evidence="1">Nucleus</location>
        <location evidence="1">Nucleolus</location>
    </subcellularLocation>
</comment>
<dbReference type="PROSITE" id="PS51366">
    <property type="entry name" value="MI"/>
    <property type="match status" value="1"/>
</dbReference>
<dbReference type="EMBL" id="LGRX02014825">
    <property type="protein sequence ID" value="KAK3264051.1"/>
    <property type="molecule type" value="Genomic_DNA"/>
</dbReference>
<dbReference type="PANTHER" id="PTHR18034:SF4">
    <property type="entry name" value="NUCLEOLAR MIF4G DOMAIN-CONTAINING PROTEIN 1"/>
    <property type="match status" value="1"/>
</dbReference>
<feature type="region of interest" description="Disordered" evidence="4">
    <location>
        <begin position="21"/>
        <end position="148"/>
    </location>
</feature>
<evidence type="ECO:0000256" key="2">
    <source>
        <dbReference type="ARBA" id="ARBA00006856"/>
    </source>
</evidence>
<evidence type="ECO:0000256" key="1">
    <source>
        <dbReference type="ARBA" id="ARBA00004604"/>
    </source>
</evidence>
<keyword evidence="7" id="KW-1185">Reference proteome</keyword>
<proteinExistence type="inferred from homology"/>
<dbReference type="GO" id="GO:0003723">
    <property type="term" value="F:RNA binding"/>
    <property type="evidence" value="ECO:0007669"/>
    <property type="project" value="InterPro"/>
</dbReference>
<dbReference type="Pfam" id="PF02854">
    <property type="entry name" value="MIF4G"/>
    <property type="match status" value="1"/>
</dbReference>
<keyword evidence="3" id="KW-0539">Nucleus</keyword>
<gene>
    <name evidence="6" type="ORF">CYMTET_27182</name>
</gene>
<dbReference type="GO" id="GO:0005730">
    <property type="term" value="C:nucleolus"/>
    <property type="evidence" value="ECO:0007669"/>
    <property type="project" value="UniProtKB-SubCell"/>
</dbReference>
<feature type="domain" description="MI" evidence="5">
    <location>
        <begin position="708"/>
        <end position="824"/>
    </location>
</feature>
<feature type="region of interest" description="Disordered" evidence="4">
    <location>
        <begin position="370"/>
        <end position="406"/>
    </location>
</feature>
<organism evidence="6 7">
    <name type="scientific">Cymbomonas tetramitiformis</name>
    <dbReference type="NCBI Taxonomy" id="36881"/>
    <lineage>
        <taxon>Eukaryota</taxon>
        <taxon>Viridiplantae</taxon>
        <taxon>Chlorophyta</taxon>
        <taxon>Pyramimonadophyceae</taxon>
        <taxon>Pyramimonadales</taxon>
        <taxon>Pyramimonadaceae</taxon>
        <taxon>Cymbomonas</taxon>
    </lineage>
</organism>
<evidence type="ECO:0000313" key="7">
    <source>
        <dbReference type="Proteomes" id="UP001190700"/>
    </source>
</evidence>
<dbReference type="InterPro" id="IPR050781">
    <property type="entry name" value="CWC22_splicing_factor"/>
</dbReference>
<protein>
    <recommendedName>
        <fullName evidence="5">MI domain-containing protein</fullName>
    </recommendedName>
</protein>